<dbReference type="GO" id="GO:0036503">
    <property type="term" value="P:ERAD pathway"/>
    <property type="evidence" value="ECO:0007669"/>
    <property type="project" value="TreeGrafter"/>
</dbReference>
<dbReference type="InterPro" id="IPR036869">
    <property type="entry name" value="J_dom_sf"/>
</dbReference>
<dbReference type="GO" id="GO:0051787">
    <property type="term" value="F:misfolded protein binding"/>
    <property type="evidence" value="ECO:0007669"/>
    <property type="project" value="TreeGrafter"/>
</dbReference>
<dbReference type="InterPro" id="IPR018253">
    <property type="entry name" value="DnaJ_domain_CS"/>
</dbReference>
<dbReference type="AlphaFoldDB" id="A0A813D4U2"/>
<dbReference type="EMBL" id="CAJNNV010000419">
    <property type="protein sequence ID" value="CAE8582561.1"/>
    <property type="molecule type" value="Genomic_DNA"/>
</dbReference>
<protein>
    <recommendedName>
        <fullName evidence="2">J domain-containing protein</fullName>
    </recommendedName>
</protein>
<keyword evidence="1" id="KW-0143">Chaperone</keyword>
<reference evidence="3" key="1">
    <citation type="submission" date="2021-02" db="EMBL/GenBank/DDBJ databases">
        <authorList>
            <person name="Dougan E. K."/>
            <person name="Rhodes N."/>
            <person name="Thang M."/>
            <person name="Chan C."/>
        </authorList>
    </citation>
    <scope>NUCLEOTIDE SEQUENCE</scope>
</reference>
<dbReference type="PROSITE" id="PS50076">
    <property type="entry name" value="DNAJ_2"/>
    <property type="match status" value="1"/>
</dbReference>
<keyword evidence="4" id="KW-1185">Reference proteome</keyword>
<feature type="domain" description="J" evidence="2">
    <location>
        <begin position="18"/>
        <end position="83"/>
    </location>
</feature>
<dbReference type="GO" id="GO:0005783">
    <property type="term" value="C:endoplasmic reticulum"/>
    <property type="evidence" value="ECO:0007669"/>
    <property type="project" value="TreeGrafter"/>
</dbReference>
<dbReference type="CDD" id="cd06257">
    <property type="entry name" value="DnaJ"/>
    <property type="match status" value="1"/>
</dbReference>
<dbReference type="Proteomes" id="UP000654075">
    <property type="component" value="Unassembled WGS sequence"/>
</dbReference>
<dbReference type="Gene3D" id="1.10.287.110">
    <property type="entry name" value="DnaJ domain"/>
    <property type="match status" value="1"/>
</dbReference>
<evidence type="ECO:0000259" key="2">
    <source>
        <dbReference type="PROSITE" id="PS50076"/>
    </source>
</evidence>
<organism evidence="3 4">
    <name type="scientific">Polarella glacialis</name>
    <name type="common">Dinoflagellate</name>
    <dbReference type="NCBI Taxonomy" id="89957"/>
    <lineage>
        <taxon>Eukaryota</taxon>
        <taxon>Sar</taxon>
        <taxon>Alveolata</taxon>
        <taxon>Dinophyceae</taxon>
        <taxon>Suessiales</taxon>
        <taxon>Suessiaceae</taxon>
        <taxon>Polarella</taxon>
    </lineage>
</organism>
<gene>
    <name evidence="3" type="ORF">PGLA1383_LOCUS1557</name>
</gene>
<accession>A0A813D4U2</accession>
<dbReference type="OrthoDB" id="435051at2759"/>
<dbReference type="PANTHER" id="PTHR44360:SF1">
    <property type="entry name" value="DNAJ HOMOLOG SUBFAMILY B MEMBER 9"/>
    <property type="match status" value="1"/>
</dbReference>
<dbReference type="PRINTS" id="PR00625">
    <property type="entry name" value="JDOMAIN"/>
</dbReference>
<evidence type="ECO:0000313" key="3">
    <source>
        <dbReference type="EMBL" id="CAE8582561.1"/>
    </source>
</evidence>
<dbReference type="Pfam" id="PF00226">
    <property type="entry name" value="DnaJ"/>
    <property type="match status" value="1"/>
</dbReference>
<dbReference type="SMART" id="SM00271">
    <property type="entry name" value="DnaJ"/>
    <property type="match status" value="1"/>
</dbReference>
<dbReference type="InterPro" id="IPR051948">
    <property type="entry name" value="Hsp70_co-chaperone_J-domain"/>
</dbReference>
<name>A0A813D4U2_POLGL</name>
<dbReference type="PANTHER" id="PTHR44360">
    <property type="entry name" value="DNAJ HOMOLOG SUBFAMILY B MEMBER 9"/>
    <property type="match status" value="1"/>
</dbReference>
<dbReference type="SUPFAM" id="SSF46565">
    <property type="entry name" value="Chaperone J-domain"/>
    <property type="match status" value="1"/>
</dbReference>
<dbReference type="InterPro" id="IPR001623">
    <property type="entry name" value="DnaJ_domain"/>
</dbReference>
<dbReference type="GO" id="GO:0051087">
    <property type="term" value="F:protein-folding chaperone binding"/>
    <property type="evidence" value="ECO:0007669"/>
    <property type="project" value="TreeGrafter"/>
</dbReference>
<comment type="caution">
    <text evidence="3">The sequence shown here is derived from an EMBL/GenBank/DDBJ whole genome shotgun (WGS) entry which is preliminary data.</text>
</comment>
<dbReference type="PROSITE" id="PS00636">
    <property type="entry name" value="DNAJ_1"/>
    <property type="match status" value="1"/>
</dbReference>
<proteinExistence type="predicted"/>
<sequence>MADGGLDGENVDFVNEKDLYKILDVPKGAKSDDIKKAYRKRSLRYHPDKNAGDPDAKLKFQRISEAYSILSDAKKRLKYDKSGDMDLEDFDMDQFMNMWVGEMMEEGGMVDDMMKEVMPWTSEEDKMAQFMDEKVQANGGKEWATETMKSMKASFESFMKQIAGIGDGSGEFVLPDGTKALLSSRGWARADMSKVKGVPDIRSHMQTRVS</sequence>
<evidence type="ECO:0000256" key="1">
    <source>
        <dbReference type="ARBA" id="ARBA00023186"/>
    </source>
</evidence>
<evidence type="ECO:0000313" key="4">
    <source>
        <dbReference type="Proteomes" id="UP000654075"/>
    </source>
</evidence>